<evidence type="ECO:0000256" key="11">
    <source>
        <dbReference type="SAM" id="Phobius"/>
    </source>
</evidence>
<evidence type="ECO:0000256" key="6">
    <source>
        <dbReference type="ARBA" id="ARBA00022525"/>
    </source>
</evidence>
<dbReference type="SUPFAM" id="SSF56024">
    <property type="entry name" value="Phospholipase D/nuclease"/>
    <property type="match status" value="2"/>
</dbReference>
<dbReference type="InterPro" id="IPR001736">
    <property type="entry name" value="PLipase_D/transphosphatidylase"/>
</dbReference>
<keyword evidence="5" id="KW-1003">Cell membrane</keyword>
<evidence type="ECO:0000256" key="2">
    <source>
        <dbReference type="ARBA" id="ARBA00004613"/>
    </source>
</evidence>
<keyword evidence="8 11" id="KW-1133">Transmembrane helix</keyword>
<feature type="transmembrane region" description="Helical" evidence="11">
    <location>
        <begin position="39"/>
        <end position="60"/>
    </location>
</feature>
<feature type="domain" description="PLD phosphodiesterase" evidence="12">
    <location>
        <begin position="212"/>
        <end position="239"/>
    </location>
</feature>
<reference evidence="13 14" key="1">
    <citation type="journal article" date="2014" name="World J. Microbiol. Biotechnol.">
        <title>Biodiversity and physiological characteristics of Antarctic and Arctic lichens-associated bacteria.</title>
        <authorList>
            <person name="Lee Y.M."/>
            <person name="Kim E.H."/>
            <person name="Lee H.K."/>
            <person name="Hong S.G."/>
        </authorList>
    </citation>
    <scope>NUCLEOTIDE SEQUENCE [LARGE SCALE GENOMIC DNA]</scope>
    <source>
        <strain evidence="13 14">PAMC 26569</strain>
    </source>
</reference>
<dbReference type="PANTHER" id="PTHR21248:SF22">
    <property type="entry name" value="PHOSPHOLIPASE D"/>
    <property type="match status" value="1"/>
</dbReference>
<evidence type="ECO:0000259" key="12">
    <source>
        <dbReference type="PROSITE" id="PS50035"/>
    </source>
</evidence>
<organism evidence="13 14">
    <name type="scientific">Lichenicola cladoniae</name>
    <dbReference type="NCBI Taxonomy" id="1484109"/>
    <lineage>
        <taxon>Bacteria</taxon>
        <taxon>Pseudomonadati</taxon>
        <taxon>Pseudomonadota</taxon>
        <taxon>Alphaproteobacteria</taxon>
        <taxon>Acetobacterales</taxon>
        <taxon>Acetobacteraceae</taxon>
        <taxon>Lichenicola</taxon>
    </lineage>
</organism>
<evidence type="ECO:0000256" key="7">
    <source>
        <dbReference type="ARBA" id="ARBA00022692"/>
    </source>
</evidence>
<comment type="subcellular location">
    <subcellularLocation>
        <location evidence="3">Cell membrane</location>
        <topology evidence="3">Multi-pass membrane protein</topology>
    </subcellularLocation>
    <subcellularLocation>
        <location evidence="2">Secreted</location>
    </subcellularLocation>
</comment>
<dbReference type="Pfam" id="PF13396">
    <property type="entry name" value="PLDc_N"/>
    <property type="match status" value="1"/>
</dbReference>
<dbReference type="GO" id="GO:0005576">
    <property type="term" value="C:extracellular region"/>
    <property type="evidence" value="ECO:0007669"/>
    <property type="project" value="UniProtKB-SubCell"/>
</dbReference>
<dbReference type="EMBL" id="CP053708">
    <property type="protein sequence ID" value="QKE89435.1"/>
    <property type="molecule type" value="Genomic_DNA"/>
</dbReference>
<evidence type="ECO:0000313" key="14">
    <source>
        <dbReference type="Proteomes" id="UP000500767"/>
    </source>
</evidence>
<dbReference type="GO" id="GO:0005886">
    <property type="term" value="C:plasma membrane"/>
    <property type="evidence" value="ECO:0007669"/>
    <property type="project" value="UniProtKB-SubCell"/>
</dbReference>
<evidence type="ECO:0000256" key="4">
    <source>
        <dbReference type="ARBA" id="ARBA00018392"/>
    </source>
</evidence>
<evidence type="ECO:0000256" key="1">
    <source>
        <dbReference type="ARBA" id="ARBA00003145"/>
    </source>
</evidence>
<dbReference type="CDD" id="cd09157">
    <property type="entry name" value="PLDc_CLS_unchar2_1"/>
    <property type="match status" value="1"/>
</dbReference>
<evidence type="ECO:0000313" key="13">
    <source>
        <dbReference type="EMBL" id="QKE89435.1"/>
    </source>
</evidence>
<dbReference type="InterPro" id="IPR025202">
    <property type="entry name" value="PLD-like_dom"/>
</dbReference>
<dbReference type="Pfam" id="PF13091">
    <property type="entry name" value="PLDc_2"/>
    <property type="match status" value="2"/>
</dbReference>
<gene>
    <name evidence="13" type="ORF">HN018_04735</name>
</gene>
<dbReference type="GO" id="GO:0008808">
    <property type="term" value="F:cardiolipin synthase activity"/>
    <property type="evidence" value="ECO:0007669"/>
    <property type="project" value="TreeGrafter"/>
</dbReference>
<dbReference type="GO" id="GO:0032049">
    <property type="term" value="P:cardiolipin biosynthetic process"/>
    <property type="evidence" value="ECO:0007669"/>
    <property type="project" value="UniProtKB-ARBA"/>
</dbReference>
<evidence type="ECO:0000256" key="8">
    <source>
        <dbReference type="ARBA" id="ARBA00022989"/>
    </source>
</evidence>
<dbReference type="PANTHER" id="PTHR21248">
    <property type="entry name" value="CARDIOLIPIN SYNTHASE"/>
    <property type="match status" value="1"/>
</dbReference>
<dbReference type="InterPro" id="IPR027379">
    <property type="entry name" value="CLS_N"/>
</dbReference>
<dbReference type="PROSITE" id="PS50035">
    <property type="entry name" value="PLD"/>
    <property type="match status" value="2"/>
</dbReference>
<feature type="transmembrane region" description="Helical" evidence="11">
    <location>
        <begin position="6"/>
        <end position="27"/>
    </location>
</feature>
<accession>A0A6M8HM53</accession>
<evidence type="ECO:0000256" key="10">
    <source>
        <dbReference type="ARBA" id="ARBA00029594"/>
    </source>
</evidence>
<dbReference type="RefSeq" id="WP_171834429.1">
    <property type="nucleotide sequence ID" value="NZ_CP053708.1"/>
</dbReference>
<evidence type="ECO:0000256" key="5">
    <source>
        <dbReference type="ARBA" id="ARBA00022475"/>
    </source>
</evidence>
<dbReference type="AlphaFoldDB" id="A0A6M8HM53"/>
<keyword evidence="7 11" id="KW-0812">Transmembrane</keyword>
<dbReference type="Gene3D" id="3.30.870.10">
    <property type="entry name" value="Endonuclease Chain A"/>
    <property type="match status" value="2"/>
</dbReference>
<comment type="function">
    <text evidence="1">Could be a virulence factor.</text>
</comment>
<protein>
    <recommendedName>
        <fullName evidence="4">Phospholipase D</fullName>
    </recommendedName>
    <alternativeName>
        <fullName evidence="10">Choline phosphatase</fullName>
    </alternativeName>
</protein>
<keyword evidence="6" id="KW-0964">Secreted</keyword>
<evidence type="ECO:0000256" key="3">
    <source>
        <dbReference type="ARBA" id="ARBA00004651"/>
    </source>
</evidence>
<name>A0A6M8HM53_9PROT</name>
<keyword evidence="14" id="KW-1185">Reference proteome</keyword>
<feature type="domain" description="PLD phosphodiesterase" evidence="12">
    <location>
        <begin position="392"/>
        <end position="419"/>
    </location>
</feature>
<proteinExistence type="predicted"/>
<dbReference type="SMART" id="SM00155">
    <property type="entry name" value="PLDc"/>
    <property type="match status" value="2"/>
</dbReference>
<evidence type="ECO:0000256" key="9">
    <source>
        <dbReference type="ARBA" id="ARBA00023136"/>
    </source>
</evidence>
<sequence>MTIHSVWLFAQHLLWPLRLVLSVLVTLHVLRTKRDIGSAIGWIGLGWLAPVIGACLYVMFGVNRVRRLAQRLSRRQRWSSKHGVSTGKRVLQGEYELLSEAVGRLTGRPLLGGNVLRRFENGDTAYPVMLEAIGAAERTILLCSYLFHDDKVGSRFVDAIIAAKDRGVQARVIVDGVGSGYLRCRAANRLAAAGVPTSRFMHSLLPWRMPFINLRTHKKILVVDGHTGFTGGMNIAVENMLQDRPKHPVSDTHFELRGPIVHQLSEAFAKDWSFSTRNELDREQFFPEQKEVAPPGAGALMRVVTSGPDNEVEKIEFTMMQAVAMARRSIRIMTPYFLPDERLLTVLAMAAMRGIEIDIVMPVASNQKPVDWARDANNGPLLDAGVRLWLARPPFNHSKLMTMDSNWALIGSSNLDVRSLRLNFELNVEVYDDAMASEIEAFICDHRHIRLTHHDLDKRNFPHRLRDASARLMLPYL</sequence>
<dbReference type="KEGG" id="lck:HN018_04735"/>
<keyword evidence="9 11" id="KW-0472">Membrane</keyword>
<dbReference type="Proteomes" id="UP000500767">
    <property type="component" value="Chromosome"/>
</dbReference>